<name>A0A5B8VNM0_9BACT</name>
<dbReference type="Proteomes" id="UP000321291">
    <property type="component" value="Chromosome"/>
</dbReference>
<evidence type="ECO:0000313" key="1">
    <source>
        <dbReference type="EMBL" id="QEC72502.1"/>
    </source>
</evidence>
<organism evidence="1 2">
    <name type="scientific">Arachidicoccus ginsenosidivorans</name>
    <dbReference type="NCBI Taxonomy" id="496057"/>
    <lineage>
        <taxon>Bacteria</taxon>
        <taxon>Pseudomonadati</taxon>
        <taxon>Bacteroidota</taxon>
        <taxon>Chitinophagia</taxon>
        <taxon>Chitinophagales</taxon>
        <taxon>Chitinophagaceae</taxon>
        <taxon>Arachidicoccus</taxon>
    </lineage>
</organism>
<dbReference type="RefSeq" id="WP_146783023.1">
    <property type="nucleotide sequence ID" value="NZ_CP042434.1"/>
</dbReference>
<dbReference type="AlphaFoldDB" id="A0A5B8VNM0"/>
<proteinExistence type="predicted"/>
<evidence type="ECO:0000313" key="2">
    <source>
        <dbReference type="Proteomes" id="UP000321291"/>
    </source>
</evidence>
<reference evidence="1 2" key="1">
    <citation type="journal article" date="2017" name="Int. J. Syst. Evol. Microbiol.">
        <title>Arachidicoccus ginsenosidivorans sp. nov., with ginsenoside-converting activity isolated from ginseng cultivating soil.</title>
        <authorList>
            <person name="Siddiqi M.Z."/>
            <person name="Aslam Z."/>
            <person name="Im W.T."/>
        </authorList>
    </citation>
    <scope>NUCLEOTIDE SEQUENCE [LARGE SCALE GENOMIC DNA]</scope>
    <source>
        <strain evidence="1 2">Gsoil 809</strain>
    </source>
</reference>
<keyword evidence="2" id="KW-1185">Reference proteome</keyword>
<dbReference type="Pfam" id="PF08889">
    <property type="entry name" value="WbqC"/>
    <property type="match status" value="1"/>
</dbReference>
<accession>A0A5B8VNM0</accession>
<gene>
    <name evidence="1" type="ORF">FSB73_13280</name>
</gene>
<dbReference type="KEGG" id="agi:FSB73_13280"/>
<dbReference type="EMBL" id="CP042434">
    <property type="protein sequence ID" value="QEC72502.1"/>
    <property type="molecule type" value="Genomic_DNA"/>
</dbReference>
<dbReference type="OrthoDB" id="1523452at2"/>
<dbReference type="InterPro" id="IPR014985">
    <property type="entry name" value="WbqC"/>
</dbReference>
<sequence length="208" mass="24818">MDYENTEIHEYIIDCQFLPCINWFKISIDQKYINFDIYERWKKMSFGNRCTLLGGGGLIQLSVPVEKGRDQKALFRDIKISYLENWQLKFWRTIVSCYNRAPFFEFYKDELQETLMKKHTFLMDLNMELISLCFKYLYDSKVIRVIDGNKMTKIDSLEHYLLPKNSQALPSPITYHQMFSDRHGFQPNLSILDLLFMEGPEAKFLLSK</sequence>
<protein>
    <submittedName>
        <fullName evidence="1">WbqC family protein</fullName>
    </submittedName>
</protein>